<keyword evidence="2" id="KW-1185">Reference proteome</keyword>
<organism evidence="1 2">
    <name type="scientific">Cytobacillus oceanisediminis</name>
    <dbReference type="NCBI Taxonomy" id="665099"/>
    <lineage>
        <taxon>Bacteria</taxon>
        <taxon>Bacillati</taxon>
        <taxon>Bacillota</taxon>
        <taxon>Bacilli</taxon>
        <taxon>Bacillales</taxon>
        <taxon>Bacillaceae</taxon>
        <taxon>Cytobacillus</taxon>
    </lineage>
</organism>
<dbReference type="GeneID" id="65405138"/>
<accession>A0A562JIS2</accession>
<sequence length="109" mass="12910">MKSWQHNIETIRTFEDYYLFSGTTYDHDQHKSISWCYLVDGNGKLRSGIEPEADRDFYYTTGLCGCLSEIVSEYICHLPFLFKEFKEVEKVYHTRKNDFLLKNGNLASY</sequence>
<dbReference type="Proteomes" id="UP000318667">
    <property type="component" value="Unassembled WGS sequence"/>
</dbReference>
<dbReference type="AlphaFoldDB" id="A0A562JIS2"/>
<name>A0A562JIS2_9BACI</name>
<protein>
    <submittedName>
        <fullName evidence="1">Uncharacterized protein</fullName>
    </submittedName>
</protein>
<dbReference type="EMBL" id="VLKI01000014">
    <property type="protein sequence ID" value="TWH83038.1"/>
    <property type="molecule type" value="Genomic_DNA"/>
</dbReference>
<gene>
    <name evidence="1" type="ORF">IQ19_04020</name>
</gene>
<evidence type="ECO:0000313" key="2">
    <source>
        <dbReference type="Proteomes" id="UP000318667"/>
    </source>
</evidence>
<comment type="caution">
    <text evidence="1">The sequence shown here is derived from an EMBL/GenBank/DDBJ whole genome shotgun (WGS) entry which is preliminary data.</text>
</comment>
<dbReference type="RefSeq" id="WP_144544266.1">
    <property type="nucleotide sequence ID" value="NZ_CBCSDC010000015.1"/>
</dbReference>
<proteinExistence type="predicted"/>
<reference evidence="1 2" key="1">
    <citation type="journal article" date="2015" name="Stand. Genomic Sci.">
        <title>Genomic Encyclopedia of Bacterial and Archaeal Type Strains, Phase III: the genomes of soil and plant-associated and newly described type strains.</title>
        <authorList>
            <person name="Whitman W.B."/>
            <person name="Woyke T."/>
            <person name="Klenk H.P."/>
            <person name="Zhou Y."/>
            <person name="Lilburn T.G."/>
            <person name="Beck B.J."/>
            <person name="De Vos P."/>
            <person name="Vandamme P."/>
            <person name="Eisen J.A."/>
            <person name="Garrity G."/>
            <person name="Hugenholtz P."/>
            <person name="Kyrpides N.C."/>
        </authorList>
    </citation>
    <scope>NUCLEOTIDE SEQUENCE [LARGE SCALE GENOMIC DNA]</scope>
    <source>
        <strain evidence="1 2">CGMCC 1.10115</strain>
    </source>
</reference>
<evidence type="ECO:0000313" key="1">
    <source>
        <dbReference type="EMBL" id="TWH83038.1"/>
    </source>
</evidence>